<comment type="caution">
    <text evidence="1">The sequence shown here is derived from an EMBL/GenBank/DDBJ whole genome shotgun (WGS) entry which is preliminary data.</text>
</comment>
<evidence type="ECO:0000313" key="1">
    <source>
        <dbReference type="EMBL" id="SMP06756.1"/>
    </source>
</evidence>
<sequence>MLIAGIFGKRNIEKIDIQMIFPQEIYKNKETFIKVKLYNEKKLMPAFLIKIILPEYNIEKLIPFFEKEKEIFINIIPEKRGINKISEIYISSVFPFNFFIRSRKIDKEFEFIAFPEPKKCNIYQLGGKKDKGEITNDRIGFEGDFISIKDYIEGTPMKYIDFKSTAKTDKLKVKELSSLENQPIFIDFDKLQLKDMEYKINCVAFIVIESIKNNIPVGIKINGKSYKPDISYKHKINILTELALYEEL</sequence>
<name>A0AA45WKI2_9AQUI</name>
<accession>A0AA45WKI2</accession>
<gene>
    <name evidence="1" type="ORF">SAMN06264868_10473</name>
</gene>
<dbReference type="EMBL" id="FXTX01000004">
    <property type="protein sequence ID" value="SMP06756.1"/>
    <property type="molecule type" value="Genomic_DNA"/>
</dbReference>
<evidence type="ECO:0008006" key="3">
    <source>
        <dbReference type="Google" id="ProtNLM"/>
    </source>
</evidence>
<organism evidence="1 2">
    <name type="scientific">Venenivibrio stagnispumantis</name>
    <dbReference type="NCBI Taxonomy" id="407998"/>
    <lineage>
        <taxon>Bacteria</taxon>
        <taxon>Pseudomonadati</taxon>
        <taxon>Aquificota</taxon>
        <taxon>Aquificia</taxon>
        <taxon>Aquificales</taxon>
        <taxon>Hydrogenothermaceae</taxon>
        <taxon>Venenivibrio</taxon>
    </lineage>
</organism>
<dbReference type="AlphaFoldDB" id="A0AA45WKI2"/>
<protein>
    <recommendedName>
        <fullName evidence="3">DUF58 domain-containing protein</fullName>
    </recommendedName>
</protein>
<dbReference type="Proteomes" id="UP001157947">
    <property type="component" value="Unassembled WGS sequence"/>
</dbReference>
<reference evidence="1" key="1">
    <citation type="submission" date="2017-05" db="EMBL/GenBank/DDBJ databases">
        <authorList>
            <person name="Varghese N."/>
            <person name="Submissions S."/>
        </authorList>
    </citation>
    <scope>NUCLEOTIDE SEQUENCE</scope>
    <source>
        <strain evidence="1">DSM 18763</strain>
    </source>
</reference>
<dbReference type="PANTHER" id="PTHR34351:SF1">
    <property type="entry name" value="SLR1927 PROTEIN"/>
    <property type="match status" value="1"/>
</dbReference>
<dbReference type="PANTHER" id="PTHR34351">
    <property type="entry name" value="SLR1927 PROTEIN-RELATED"/>
    <property type="match status" value="1"/>
</dbReference>
<evidence type="ECO:0000313" key="2">
    <source>
        <dbReference type="Proteomes" id="UP001157947"/>
    </source>
</evidence>
<dbReference type="RefSeq" id="WP_283571413.1">
    <property type="nucleotide sequence ID" value="NZ_FXTX01000004.1"/>
</dbReference>
<keyword evidence="2" id="KW-1185">Reference proteome</keyword>
<proteinExistence type="predicted"/>